<gene>
    <name evidence="2" type="ORF">H9830_14365</name>
</gene>
<name>A0A9D2CB02_9MICO</name>
<protein>
    <recommendedName>
        <fullName evidence="4">TPR-repeat-containing protein</fullName>
    </recommendedName>
</protein>
<accession>A0A9D2CB02</accession>
<evidence type="ECO:0000256" key="1">
    <source>
        <dbReference type="SAM" id="MobiDB-lite"/>
    </source>
</evidence>
<comment type="caution">
    <text evidence="2">The sequence shown here is derived from an EMBL/GenBank/DDBJ whole genome shotgun (WGS) entry which is preliminary data.</text>
</comment>
<proteinExistence type="predicted"/>
<sequence>MRDAFKAPELPDDCQPEELDMVARIQLKTLEKDNADRVARHLAMTARLIDDDPALAHQHAIAASRTGGRIGVVRETLGITAYTIGDFALALREFRTYRRLTGSDDQTPLMVDSERGLGRPQKALEFARTVDASKLEPGVRAELAIAKSGARLDLGQTQAALEELRIPELDRNKAFDYSPALFAAYANVLEELDRRDEAAEWFALSDRAVDALHSAYLAEGTESVAVEEELISAPSDADEHATERASFGEFATADSSRTESSQRENGEPDAEHTGSGEHEAVGSESDAPAPGATNSQDAATGDGPDSLDRVPHTHSGEQVTEATSAAEVALFDIEEDR</sequence>
<feature type="compositionally biased region" description="Basic and acidic residues" evidence="1">
    <location>
        <begin position="256"/>
        <end position="281"/>
    </location>
</feature>
<feature type="compositionally biased region" description="Basic and acidic residues" evidence="1">
    <location>
        <begin position="306"/>
        <end position="315"/>
    </location>
</feature>
<reference evidence="2" key="1">
    <citation type="journal article" date="2021" name="PeerJ">
        <title>Extensive microbial diversity within the chicken gut microbiome revealed by metagenomics and culture.</title>
        <authorList>
            <person name="Gilroy R."/>
            <person name="Ravi A."/>
            <person name="Getino M."/>
            <person name="Pursley I."/>
            <person name="Horton D.L."/>
            <person name="Alikhan N.F."/>
            <person name="Baker D."/>
            <person name="Gharbi K."/>
            <person name="Hall N."/>
            <person name="Watson M."/>
            <person name="Adriaenssens E.M."/>
            <person name="Foster-Nyarko E."/>
            <person name="Jarju S."/>
            <person name="Secka A."/>
            <person name="Antonio M."/>
            <person name="Oren A."/>
            <person name="Chaudhuri R.R."/>
            <person name="La Ragione R."/>
            <person name="Hildebrand F."/>
            <person name="Pallen M.J."/>
        </authorList>
    </citation>
    <scope>NUCLEOTIDE SEQUENCE</scope>
    <source>
        <strain evidence="2">ChiGjej1B1-98</strain>
    </source>
</reference>
<dbReference type="EMBL" id="DXDC01000436">
    <property type="protein sequence ID" value="HIY67444.1"/>
    <property type="molecule type" value="Genomic_DNA"/>
</dbReference>
<evidence type="ECO:0000313" key="3">
    <source>
        <dbReference type="Proteomes" id="UP000824005"/>
    </source>
</evidence>
<reference evidence="2" key="2">
    <citation type="submission" date="2021-04" db="EMBL/GenBank/DDBJ databases">
        <authorList>
            <person name="Gilroy R."/>
        </authorList>
    </citation>
    <scope>NUCLEOTIDE SEQUENCE</scope>
    <source>
        <strain evidence="2">ChiGjej1B1-98</strain>
    </source>
</reference>
<dbReference type="Proteomes" id="UP000824005">
    <property type="component" value="Unassembled WGS sequence"/>
</dbReference>
<evidence type="ECO:0000313" key="2">
    <source>
        <dbReference type="EMBL" id="HIY67444.1"/>
    </source>
</evidence>
<organism evidence="2 3">
    <name type="scientific">Candidatus Agrococcus pullicola</name>
    <dbReference type="NCBI Taxonomy" id="2838429"/>
    <lineage>
        <taxon>Bacteria</taxon>
        <taxon>Bacillati</taxon>
        <taxon>Actinomycetota</taxon>
        <taxon>Actinomycetes</taxon>
        <taxon>Micrococcales</taxon>
        <taxon>Microbacteriaceae</taxon>
        <taxon>Agrococcus</taxon>
    </lineage>
</organism>
<evidence type="ECO:0008006" key="4">
    <source>
        <dbReference type="Google" id="ProtNLM"/>
    </source>
</evidence>
<dbReference type="AlphaFoldDB" id="A0A9D2CB02"/>
<feature type="region of interest" description="Disordered" evidence="1">
    <location>
        <begin position="234"/>
        <end position="325"/>
    </location>
</feature>